<dbReference type="InterPro" id="IPR036361">
    <property type="entry name" value="SAP_dom_sf"/>
</dbReference>
<dbReference type="Gene3D" id="1.10.720.30">
    <property type="entry name" value="SAP domain"/>
    <property type="match status" value="1"/>
</dbReference>
<dbReference type="EMBL" id="CAJNNW010028132">
    <property type="protein sequence ID" value="CAE8694781.1"/>
    <property type="molecule type" value="Genomic_DNA"/>
</dbReference>
<feature type="compositionally biased region" description="Acidic residues" evidence="1">
    <location>
        <begin position="59"/>
        <end position="85"/>
    </location>
</feature>
<dbReference type="Pfam" id="PF02037">
    <property type="entry name" value="SAP"/>
    <property type="match status" value="1"/>
</dbReference>
<dbReference type="AlphaFoldDB" id="A0A813K1U1"/>
<evidence type="ECO:0000313" key="4">
    <source>
        <dbReference type="Proteomes" id="UP000626109"/>
    </source>
</evidence>
<feature type="region of interest" description="Disordered" evidence="1">
    <location>
        <begin position="185"/>
        <end position="291"/>
    </location>
</feature>
<evidence type="ECO:0000259" key="2">
    <source>
        <dbReference type="PROSITE" id="PS50800"/>
    </source>
</evidence>
<evidence type="ECO:0000313" key="3">
    <source>
        <dbReference type="EMBL" id="CAE8694781.1"/>
    </source>
</evidence>
<feature type="region of interest" description="Disordered" evidence="1">
    <location>
        <begin position="51"/>
        <end position="98"/>
    </location>
</feature>
<organism evidence="3 4">
    <name type="scientific">Polarella glacialis</name>
    <name type="common">Dinoflagellate</name>
    <dbReference type="NCBI Taxonomy" id="89957"/>
    <lineage>
        <taxon>Eukaryota</taxon>
        <taxon>Sar</taxon>
        <taxon>Alveolata</taxon>
        <taxon>Dinophyceae</taxon>
        <taxon>Suessiales</taxon>
        <taxon>Suessiaceae</taxon>
        <taxon>Polarella</taxon>
    </lineage>
</organism>
<evidence type="ECO:0000256" key="1">
    <source>
        <dbReference type="SAM" id="MobiDB-lite"/>
    </source>
</evidence>
<proteinExistence type="predicted"/>
<dbReference type="PROSITE" id="PS50800">
    <property type="entry name" value="SAP"/>
    <property type="match status" value="1"/>
</dbReference>
<name>A0A813K1U1_POLGL</name>
<feature type="compositionally biased region" description="Acidic residues" evidence="1">
    <location>
        <begin position="226"/>
        <end position="238"/>
    </location>
</feature>
<comment type="caution">
    <text evidence="3">The sequence shown here is derived from an EMBL/GenBank/DDBJ whole genome shotgun (WGS) entry which is preliminary data.</text>
</comment>
<dbReference type="Proteomes" id="UP000626109">
    <property type="component" value="Unassembled WGS sequence"/>
</dbReference>
<dbReference type="InterPro" id="IPR003034">
    <property type="entry name" value="SAP_dom"/>
</dbReference>
<sequence length="300" mass="33877">MAEDAPVFAGHYVFFKVPELRQEARQRGLDPVGTRRELTLRLLAADARNSVGIDASREEVEEQGPEESKEAEEDDEEEEEEDQGELQELQDCQSDDGVEMDCYGGVKGEIVEASSTSDTLEVGSASEPFLKNVSELSLDCICISDGEEADDTAALDKTAFKGSTVSAALELDYRELMRRLNCEVPAGRSSSQRCDEDLPRRTQKARWRARQQQLGREAKRRRLEQEGGDQEEEEEDEEQMQHQQQAKRPRLEQEGGDQEEEEEDEEPQQQQAKRPRLEQEGGNQDDVTEAPGFLLELLVV</sequence>
<feature type="compositionally biased region" description="Acidic residues" evidence="1">
    <location>
        <begin position="254"/>
        <end position="267"/>
    </location>
</feature>
<protein>
    <recommendedName>
        <fullName evidence="2">SAP domain-containing protein</fullName>
    </recommendedName>
</protein>
<reference evidence="3" key="1">
    <citation type="submission" date="2021-02" db="EMBL/GenBank/DDBJ databases">
        <authorList>
            <person name="Dougan E. K."/>
            <person name="Rhodes N."/>
            <person name="Thang M."/>
            <person name="Chan C."/>
        </authorList>
    </citation>
    <scope>NUCLEOTIDE SEQUENCE</scope>
</reference>
<gene>
    <name evidence="3" type="ORF">PGLA2088_LOCUS29012</name>
</gene>
<feature type="domain" description="SAP" evidence="2">
    <location>
        <begin position="12"/>
        <end position="46"/>
    </location>
</feature>
<accession>A0A813K1U1</accession>